<dbReference type="GO" id="GO:0061733">
    <property type="term" value="F:protein-lysine-acetyltransferase activity"/>
    <property type="evidence" value="ECO:0007669"/>
    <property type="project" value="TreeGrafter"/>
</dbReference>
<dbReference type="AlphaFoldDB" id="A0A310SNX0"/>
<feature type="compositionally biased region" description="Low complexity" evidence="10">
    <location>
        <begin position="69"/>
        <end position="90"/>
    </location>
</feature>
<evidence type="ECO:0000256" key="1">
    <source>
        <dbReference type="ARBA" id="ARBA00004123"/>
    </source>
</evidence>
<dbReference type="EMBL" id="KQ762207">
    <property type="protein sequence ID" value="OAD56037.1"/>
    <property type="molecule type" value="Genomic_DNA"/>
</dbReference>
<dbReference type="InterPro" id="IPR028005">
    <property type="entry name" value="AcTrfase_ESCO_Znf_dom"/>
</dbReference>
<organism evidence="13 14">
    <name type="scientific">Eufriesea mexicana</name>
    <dbReference type="NCBI Taxonomy" id="516756"/>
    <lineage>
        <taxon>Eukaryota</taxon>
        <taxon>Metazoa</taxon>
        <taxon>Ecdysozoa</taxon>
        <taxon>Arthropoda</taxon>
        <taxon>Hexapoda</taxon>
        <taxon>Insecta</taxon>
        <taxon>Pterygota</taxon>
        <taxon>Neoptera</taxon>
        <taxon>Endopterygota</taxon>
        <taxon>Hymenoptera</taxon>
        <taxon>Apocrita</taxon>
        <taxon>Aculeata</taxon>
        <taxon>Apoidea</taxon>
        <taxon>Anthophila</taxon>
        <taxon>Apidae</taxon>
        <taxon>Eufriesea</taxon>
    </lineage>
</organism>
<evidence type="ECO:0000313" key="13">
    <source>
        <dbReference type="EMBL" id="OAD56037.1"/>
    </source>
</evidence>
<evidence type="ECO:0000313" key="14">
    <source>
        <dbReference type="Proteomes" id="UP000250275"/>
    </source>
</evidence>
<evidence type="ECO:0000256" key="5">
    <source>
        <dbReference type="ARBA" id="ARBA00022771"/>
    </source>
</evidence>
<evidence type="ECO:0000256" key="9">
    <source>
        <dbReference type="ARBA" id="ARBA00023315"/>
    </source>
</evidence>
<evidence type="ECO:0000256" key="3">
    <source>
        <dbReference type="ARBA" id="ARBA00022679"/>
    </source>
</evidence>
<keyword evidence="7" id="KW-0539">Nucleus</keyword>
<keyword evidence="9" id="KW-0012">Acyltransferase</keyword>
<evidence type="ECO:0000256" key="6">
    <source>
        <dbReference type="ARBA" id="ARBA00022833"/>
    </source>
</evidence>
<keyword evidence="4" id="KW-0479">Metal-binding</keyword>
<evidence type="ECO:0000256" key="4">
    <source>
        <dbReference type="ARBA" id="ARBA00022723"/>
    </source>
</evidence>
<accession>A0A310SNX0</accession>
<evidence type="ECO:0000259" key="11">
    <source>
        <dbReference type="Pfam" id="PF13878"/>
    </source>
</evidence>
<evidence type="ECO:0000256" key="7">
    <source>
        <dbReference type="ARBA" id="ARBA00023242"/>
    </source>
</evidence>
<dbReference type="Pfam" id="PF13878">
    <property type="entry name" value="zf-C2H2_3"/>
    <property type="match status" value="1"/>
</dbReference>
<evidence type="ECO:0000256" key="2">
    <source>
        <dbReference type="ARBA" id="ARBA00005816"/>
    </source>
</evidence>
<comment type="subcellular location">
    <subcellularLocation>
        <location evidence="1">Nucleus</location>
    </subcellularLocation>
</comment>
<keyword evidence="5" id="KW-0863">Zinc-finger</keyword>
<evidence type="ECO:0000259" key="12">
    <source>
        <dbReference type="Pfam" id="PF13880"/>
    </source>
</evidence>
<gene>
    <name evidence="13" type="ORF">WN48_03777</name>
</gene>
<dbReference type="GO" id="GO:0008270">
    <property type="term" value="F:zinc ion binding"/>
    <property type="evidence" value="ECO:0007669"/>
    <property type="project" value="UniProtKB-KW"/>
</dbReference>
<feature type="region of interest" description="Disordered" evidence="10">
    <location>
        <begin position="17"/>
        <end position="96"/>
    </location>
</feature>
<dbReference type="GO" id="GO:0000785">
    <property type="term" value="C:chromatin"/>
    <property type="evidence" value="ECO:0007669"/>
    <property type="project" value="TreeGrafter"/>
</dbReference>
<reference evidence="13 14" key="1">
    <citation type="submission" date="2015-07" db="EMBL/GenBank/DDBJ databases">
        <title>The genome of Eufriesea mexicana.</title>
        <authorList>
            <person name="Pan H."/>
            <person name="Kapheim K."/>
        </authorList>
    </citation>
    <scope>NUCLEOTIDE SEQUENCE [LARGE SCALE GENOMIC DNA]</scope>
    <source>
        <strain evidence="13">0111107269</strain>
        <tissue evidence="13">Whole body</tissue>
    </source>
</reference>
<name>A0A310SNX0_9HYME</name>
<keyword evidence="3 13" id="KW-0808">Transferase</keyword>
<dbReference type="InterPro" id="IPR028009">
    <property type="entry name" value="ESCO_Acetyltransf_dom"/>
</dbReference>
<dbReference type="GO" id="GO:0005634">
    <property type="term" value="C:nucleus"/>
    <property type="evidence" value="ECO:0007669"/>
    <property type="project" value="UniProtKB-SubCell"/>
</dbReference>
<dbReference type="PANTHER" id="PTHR45884">
    <property type="entry name" value="N-ACETYLTRANSFERASE ECO"/>
    <property type="match status" value="1"/>
</dbReference>
<evidence type="ECO:0000256" key="10">
    <source>
        <dbReference type="SAM" id="MobiDB-lite"/>
    </source>
</evidence>
<protein>
    <submittedName>
        <fullName evidence="13">N-acetyltransferase ESCO1</fullName>
    </submittedName>
</protein>
<dbReference type="Proteomes" id="UP000250275">
    <property type="component" value="Unassembled WGS sequence"/>
</dbReference>
<dbReference type="GO" id="GO:0007064">
    <property type="term" value="P:mitotic sister chromatid cohesion"/>
    <property type="evidence" value="ECO:0007669"/>
    <property type="project" value="TreeGrafter"/>
</dbReference>
<evidence type="ECO:0000256" key="8">
    <source>
        <dbReference type="ARBA" id="ARBA00023306"/>
    </source>
</evidence>
<feature type="domain" description="N-acetyltransferase ESCO zinc-finger" evidence="11">
    <location>
        <begin position="525"/>
        <end position="564"/>
    </location>
</feature>
<dbReference type="OrthoDB" id="428854at2759"/>
<keyword evidence="8" id="KW-0131">Cell cycle</keyword>
<keyword evidence="14" id="KW-1185">Reference proteome</keyword>
<feature type="domain" description="N-acetyltransferase ESCO acetyl-transferase" evidence="12">
    <location>
        <begin position="670"/>
        <end position="737"/>
    </location>
</feature>
<proteinExistence type="inferred from homology"/>
<keyword evidence="6" id="KW-0862">Zinc</keyword>
<comment type="similarity">
    <text evidence="2">Belongs to the acetyltransferase family. ECO subfamily.</text>
</comment>
<dbReference type="PANTHER" id="PTHR45884:SF2">
    <property type="entry name" value="N-ACETYLTRANSFERASE ECO"/>
    <property type="match status" value="1"/>
</dbReference>
<dbReference type="Pfam" id="PF13880">
    <property type="entry name" value="Acetyltransf_13"/>
    <property type="match status" value="1"/>
</dbReference>
<sequence>MSVDNVSGESLYTPRRVQKCLFGSGGSSRKKKIYKIQRDSRITGSLSGEESDLGPMSPLALSDQSPKILPDSPKSLSNSPLKNSNKQSPNQTEVDMQEAIPQRQFGKELLNNTIETPHKSGSPENKLITPLTSENKMILLPKLHRRKSLNILDIIENSPERKENMLKRHALEELGNTTTKLLKTDENHSVPKARAALFQDKNYESKLKNITLSTKNFYSNSEIKRNYKIMSELAEQKQQGSSTGHLPYYRKSTKRYKIGGINAGVSHGIKKPKANLDTTKKNNTQHIINIQEDLSKEVKMEETEILNTLQVEESPSPEIDFNKRFFKIKKSSKRNSAAIVTINNNVKLKVESDGKMALNKKNGKQGHKRQKLIDISFDATDLSVDEPELEATIEKDKVANILKTLEDDWADDDYDIMEVLTNERLEHISPLKPVAILNDITMSPASELSNMTSIMNIKDISTPTLPKNIPLDNYEDTTQQKYYPLFIKGYSSNKTFNETSKKSIHNAKENINWQLSIKLNGSDNQYQLDAGQTNFGATQCTECGVVYQIGDPEDENAHLNYHNNRKSLKFPGWKSERVIMEDPFTSSRIILVEPGDSKLCWKKVTEVLTYVDRDLGLVDTKLSNYEQKKVYLYIRDKAIIGVLVAEHITTAHRMIPELLELDCCTAESSPAKCGINVVWTDLNHRKQGIATKLVDVLRAQFYFGYIMSVDGIAFSIPTPSGKIFAEKYTKTRNFKVYS</sequence>